<gene>
    <name evidence="1" type="ORF">IAD01_05085</name>
</gene>
<protein>
    <submittedName>
        <fullName evidence="1">Chitinase</fullName>
    </submittedName>
</protein>
<organism evidence="1 2">
    <name type="scientific">Candidatus Faeciplasma gallinarum</name>
    <dbReference type="NCBI Taxonomy" id="2840799"/>
    <lineage>
        <taxon>Bacteria</taxon>
        <taxon>Bacillati</taxon>
        <taxon>Bacillota</taxon>
        <taxon>Clostridia</taxon>
        <taxon>Eubacteriales</taxon>
        <taxon>Oscillospiraceae</taxon>
        <taxon>Oscillospiraceae incertae sedis</taxon>
        <taxon>Candidatus Faeciplasma</taxon>
    </lineage>
</organism>
<reference evidence="1" key="1">
    <citation type="submission" date="2020-10" db="EMBL/GenBank/DDBJ databases">
        <authorList>
            <person name="Gilroy R."/>
        </authorList>
    </citation>
    <scope>NUCLEOTIDE SEQUENCE</scope>
    <source>
        <strain evidence="1">CHK157-1446</strain>
    </source>
</reference>
<dbReference type="Gene3D" id="2.10.10.90">
    <property type="match status" value="1"/>
</dbReference>
<dbReference type="GO" id="GO:0004553">
    <property type="term" value="F:hydrolase activity, hydrolyzing O-glycosyl compounds"/>
    <property type="evidence" value="ECO:0007669"/>
    <property type="project" value="InterPro"/>
</dbReference>
<evidence type="ECO:0000313" key="2">
    <source>
        <dbReference type="Proteomes" id="UP000823982"/>
    </source>
</evidence>
<dbReference type="GO" id="GO:0005975">
    <property type="term" value="P:carbohydrate metabolic process"/>
    <property type="evidence" value="ECO:0007669"/>
    <property type="project" value="InterPro"/>
</dbReference>
<feature type="non-terminal residue" evidence="1">
    <location>
        <position position="1"/>
    </location>
</feature>
<dbReference type="AlphaFoldDB" id="A0A9D1EP41"/>
<dbReference type="EMBL" id="DVIR01000047">
    <property type="protein sequence ID" value="HIS24761.1"/>
    <property type="molecule type" value="Genomic_DNA"/>
</dbReference>
<dbReference type="InterPro" id="IPR036573">
    <property type="entry name" value="CBM_sf_5/12"/>
</dbReference>
<dbReference type="Proteomes" id="UP000823982">
    <property type="component" value="Unassembled WGS sequence"/>
</dbReference>
<reference evidence="1" key="2">
    <citation type="journal article" date="2021" name="PeerJ">
        <title>Extensive microbial diversity within the chicken gut microbiome revealed by metagenomics and culture.</title>
        <authorList>
            <person name="Gilroy R."/>
            <person name="Ravi A."/>
            <person name="Getino M."/>
            <person name="Pursley I."/>
            <person name="Horton D.L."/>
            <person name="Alikhan N.F."/>
            <person name="Baker D."/>
            <person name="Gharbi K."/>
            <person name="Hall N."/>
            <person name="Watson M."/>
            <person name="Adriaenssens E.M."/>
            <person name="Foster-Nyarko E."/>
            <person name="Jarju S."/>
            <person name="Secka A."/>
            <person name="Antonio M."/>
            <person name="Oren A."/>
            <person name="Chaudhuri R.R."/>
            <person name="La Ragione R."/>
            <person name="Hildebrand F."/>
            <person name="Pallen M.J."/>
        </authorList>
    </citation>
    <scope>NUCLEOTIDE SEQUENCE</scope>
    <source>
        <strain evidence="1">CHK157-1446</strain>
    </source>
</reference>
<dbReference type="SUPFAM" id="SSF51055">
    <property type="entry name" value="Carbohydrate binding domain"/>
    <property type="match status" value="1"/>
</dbReference>
<dbReference type="GO" id="GO:0030246">
    <property type="term" value="F:carbohydrate binding"/>
    <property type="evidence" value="ECO:0007669"/>
    <property type="project" value="InterPro"/>
</dbReference>
<accession>A0A9D1EP41</accession>
<evidence type="ECO:0000313" key="1">
    <source>
        <dbReference type="EMBL" id="HIS24761.1"/>
    </source>
</evidence>
<proteinExistence type="predicted"/>
<name>A0A9D1EP41_9FIRM</name>
<dbReference type="GO" id="GO:0005576">
    <property type="term" value="C:extracellular region"/>
    <property type="evidence" value="ECO:0007669"/>
    <property type="project" value="InterPro"/>
</dbReference>
<comment type="caution">
    <text evidence="1">The sequence shown here is derived from an EMBL/GenBank/DDBJ whole genome shotgun (WGS) entry which is preliminary data.</text>
</comment>
<sequence>CLQAHTSQSDWAPDATASLWKEIGDPTAEYPEWSQPLGAFDAYAIGAKVSHNGKHWTSTVDNNVWEPGVYGWEEAS</sequence>